<dbReference type="AlphaFoldDB" id="A0A1I0SWI7"/>
<evidence type="ECO:0000313" key="3">
    <source>
        <dbReference type="Proteomes" id="UP000182312"/>
    </source>
</evidence>
<gene>
    <name evidence="2" type="ORF">SAMN04487972_103124</name>
</gene>
<feature type="transmembrane region" description="Helical" evidence="1">
    <location>
        <begin position="35"/>
        <end position="53"/>
    </location>
</feature>
<evidence type="ECO:0000256" key="1">
    <source>
        <dbReference type="SAM" id="Phobius"/>
    </source>
</evidence>
<keyword evidence="1" id="KW-1133">Transmembrane helix</keyword>
<dbReference type="RefSeq" id="WP_052081324.1">
    <property type="nucleotide sequence ID" value="NZ_FOJO01000003.1"/>
</dbReference>
<evidence type="ECO:0000313" key="2">
    <source>
        <dbReference type="EMBL" id="SFA43890.1"/>
    </source>
</evidence>
<accession>A0A1I0SWI7</accession>
<feature type="transmembrane region" description="Helical" evidence="1">
    <location>
        <begin position="6"/>
        <end position="28"/>
    </location>
</feature>
<sequence>MSLPAFPLPIAALAVALWVLVACLVPLFRARWRNAALFGLVVCGVPVLGWMTYLLGPAFGVLFLALGLSLLVWPPAGLLRRRRQSQPERGLH</sequence>
<dbReference type="Proteomes" id="UP000182312">
    <property type="component" value="Unassembled WGS sequence"/>
</dbReference>
<dbReference type="EMBL" id="FOJO01000003">
    <property type="protein sequence ID" value="SFA43890.1"/>
    <property type="molecule type" value="Genomic_DNA"/>
</dbReference>
<feature type="transmembrane region" description="Helical" evidence="1">
    <location>
        <begin position="59"/>
        <end position="79"/>
    </location>
</feature>
<proteinExistence type="predicted"/>
<dbReference type="Pfam" id="PF10658">
    <property type="entry name" value="DUF2484"/>
    <property type="match status" value="1"/>
</dbReference>
<dbReference type="InterPro" id="IPR018919">
    <property type="entry name" value="DUF2484"/>
</dbReference>
<reference evidence="2 3" key="1">
    <citation type="submission" date="2016-10" db="EMBL/GenBank/DDBJ databases">
        <authorList>
            <person name="de Groot N.N."/>
        </authorList>
    </citation>
    <scope>NUCLEOTIDE SEQUENCE [LARGE SCALE GENOMIC DNA]</scope>
    <source>
        <strain evidence="2 3">CGMCC 1.6117</strain>
    </source>
</reference>
<keyword evidence="1" id="KW-0812">Transmembrane</keyword>
<protein>
    <submittedName>
        <fullName evidence="2">Uncharacterized protein</fullName>
    </submittedName>
</protein>
<name>A0A1I0SWI7_9RHOB</name>
<keyword evidence="1" id="KW-0472">Membrane</keyword>
<organism evidence="2 3">
    <name type="scientific">Paracoccus halophilus</name>
    <dbReference type="NCBI Taxonomy" id="376733"/>
    <lineage>
        <taxon>Bacteria</taxon>
        <taxon>Pseudomonadati</taxon>
        <taxon>Pseudomonadota</taxon>
        <taxon>Alphaproteobacteria</taxon>
        <taxon>Rhodobacterales</taxon>
        <taxon>Paracoccaceae</taxon>
        <taxon>Paracoccus</taxon>
    </lineage>
</organism>